<feature type="repeat" description="WD" evidence="3">
    <location>
        <begin position="877"/>
        <end position="910"/>
    </location>
</feature>
<evidence type="ECO:0000256" key="2">
    <source>
        <dbReference type="ARBA" id="ARBA00022737"/>
    </source>
</evidence>
<dbReference type="CDD" id="cd00200">
    <property type="entry name" value="WD40"/>
    <property type="match status" value="2"/>
</dbReference>
<feature type="repeat" description="WD" evidence="3">
    <location>
        <begin position="787"/>
        <end position="828"/>
    </location>
</feature>
<feature type="repeat" description="WD" evidence="3">
    <location>
        <begin position="915"/>
        <end position="948"/>
    </location>
</feature>
<dbReference type="InterPro" id="IPR019775">
    <property type="entry name" value="WD40_repeat_CS"/>
</dbReference>
<feature type="repeat" description="WD" evidence="3">
    <location>
        <begin position="690"/>
        <end position="722"/>
    </location>
</feature>
<comment type="caution">
    <text evidence="5">The sequence shown here is derived from an EMBL/GenBank/DDBJ whole genome shotgun (WGS) entry which is preliminary data.</text>
</comment>
<evidence type="ECO:0000313" key="6">
    <source>
        <dbReference type="Proteomes" id="UP000646776"/>
    </source>
</evidence>
<dbReference type="InterPro" id="IPR001680">
    <property type="entry name" value="WD40_rpt"/>
</dbReference>
<dbReference type="Pfam" id="PF00400">
    <property type="entry name" value="WD40"/>
    <property type="match status" value="13"/>
</dbReference>
<feature type="repeat" description="WD" evidence="3">
    <location>
        <begin position="598"/>
        <end position="630"/>
    </location>
</feature>
<feature type="repeat" description="WD" evidence="3">
    <location>
        <begin position="644"/>
        <end position="685"/>
    </location>
</feature>
<feature type="repeat" description="WD" evidence="3">
    <location>
        <begin position="1006"/>
        <end position="1040"/>
    </location>
</feature>
<evidence type="ECO:0000259" key="4">
    <source>
        <dbReference type="Pfam" id="PF20703"/>
    </source>
</evidence>
<feature type="repeat" description="WD" evidence="3">
    <location>
        <begin position="1098"/>
        <end position="1139"/>
    </location>
</feature>
<dbReference type="PRINTS" id="PR00320">
    <property type="entry name" value="GPROTEINBRPT"/>
</dbReference>
<reference evidence="5" key="2">
    <citation type="submission" date="2020-09" db="EMBL/GenBank/DDBJ databases">
        <authorList>
            <person name="Sun Q."/>
            <person name="Ohkuma M."/>
        </authorList>
    </citation>
    <scope>NUCLEOTIDE SEQUENCE</scope>
    <source>
        <strain evidence="5">JCM 4125</strain>
    </source>
</reference>
<dbReference type="PROSITE" id="PS00678">
    <property type="entry name" value="WD_REPEATS_1"/>
    <property type="match status" value="7"/>
</dbReference>
<sequence>MEAHASERARIYQARRDLYMSERDMHLHYEDGVRTARRVHTAAVSEQCPYPGLSAFSAEQAQWFFGRDALVAKLLVRLDACLAVGGALVVVAPSGAGKSSVLSAGLLAEIARGALPGSACWPRKWLTPTAHPMAALGTCLAEVTSWSQGAPGDGSDAPVWRPDVLRRALAADGAEAGRERRLVLVVDQLEELFTLCTDQRERRDFLDAAVSLADMSPDGEPPVSLVIFGLRSDFYTQCAAHPALLHAVERNQVIVGPLSRTGVREAILHPARAVGLDVEPGLVPVLLRDLGVQEQSKDLEGTDDAYEIGRLPLLAHALRATWLRRAGHVLTVDGYESTGGIAHSLTTEADRCFDRLAPQAQQTAQSVFLRLVKFGDATQDTRRPARYTELLGHGGHADEAAEVIETFTRGRLLTREQDTVTITHEVLLRAWPQLREWIEAHRARYMARQRLDEAADAWQEADRDPGLLYRGHRLDEARALADDRGTGELGPVVSAFLTASVRQRHRARRIRQGVVAGLTVLAVLAALSAAIAFQQRDTAQHERNIAILGQIRAEADQVRATDASLAAQLDLVAHRMSAAASTETHLLSAQNVPLATVLTGHTDRVNAVDFSPDGRVLASAGDDGTIRLWNTAPADHPAPLGPALRGPEGSVRALAFSPDGHLLAGTGEDGTVRLWDVRDPSHPDRSGVASADGSGAVKALAFSPDGHTLAIAGQDGLVRLWNTTDPGHLRPLVKPFRGSAGEVNGVAFSPDGKLLASGGSDATVRLWKVADRRQPSATGRTADISFKAGLPGSAQAVSFSPDGRTLAAAGSDQTAHLWDVTNPSKPTALYSPRSNNVVNTVAFSRSGNLMAYGGDDNIIWLENVTSPDDSWNLTPALSGHTGHVLGLALDPTGTMLASASADHTVRLWTIPRTILTGHTSYVNTVDVSPDGDLLASGSEDNTVRLWDVTDPLAPRPVSASIRGSARYVNWVAFSPSGKNLAVAAGPDIRLWDVTEPARPKPLSEPLHNPRANFLSVEFTPDGRTLAGANGDGTVGLWDVSDPVHPTSLGPPLDTQAGEIDRLAISPDGRTLATAAQNGTLRLWNIAMPTRPAALGTPLRASADPLQTVVLSPDGRTLAASGNDGTIRLWNVTDPTHPRQVGPALTGHKDTVYTLAFSPDGHTLVSGSFDGAIRLWDIDEQGLARAHGLPVTGVVDYVNAVTFSPNGRFLFIGDGEKTVRILPLSTQASVDYVCRATGNLLTPALWHKYIPQLDYEPPCAEK</sequence>
<dbReference type="InterPro" id="IPR049052">
    <property type="entry name" value="nSTAND1"/>
</dbReference>
<evidence type="ECO:0000256" key="1">
    <source>
        <dbReference type="ARBA" id="ARBA00022574"/>
    </source>
</evidence>
<dbReference type="InterPro" id="IPR036322">
    <property type="entry name" value="WD40_repeat_dom_sf"/>
</dbReference>
<dbReference type="SUPFAM" id="SSF50978">
    <property type="entry name" value="WD40 repeat-like"/>
    <property type="match status" value="2"/>
</dbReference>
<accession>A0A918HJE8</accession>
<evidence type="ECO:0000313" key="5">
    <source>
        <dbReference type="EMBL" id="GGT71396.1"/>
    </source>
</evidence>
<dbReference type="Gene3D" id="2.130.10.10">
    <property type="entry name" value="YVTN repeat-like/Quinoprotein amine dehydrogenase"/>
    <property type="match status" value="4"/>
</dbReference>
<dbReference type="Pfam" id="PF20703">
    <property type="entry name" value="nSTAND1"/>
    <property type="match status" value="1"/>
</dbReference>
<dbReference type="AlphaFoldDB" id="A0A918HJE8"/>
<dbReference type="SMART" id="SM00320">
    <property type="entry name" value="WD40"/>
    <property type="match status" value="14"/>
</dbReference>
<dbReference type="InterPro" id="IPR015943">
    <property type="entry name" value="WD40/YVTN_repeat-like_dom_sf"/>
</dbReference>
<keyword evidence="6" id="KW-1185">Reference proteome</keyword>
<dbReference type="PROSITE" id="PS50082">
    <property type="entry name" value="WD_REPEATS_2"/>
    <property type="match status" value="11"/>
</dbReference>
<feature type="repeat" description="WD" evidence="3">
    <location>
        <begin position="736"/>
        <end position="777"/>
    </location>
</feature>
<dbReference type="EMBL" id="BMSA01000018">
    <property type="protein sequence ID" value="GGT71396.1"/>
    <property type="molecule type" value="Genomic_DNA"/>
</dbReference>
<dbReference type="PANTHER" id="PTHR19848">
    <property type="entry name" value="WD40 REPEAT PROTEIN"/>
    <property type="match status" value="1"/>
</dbReference>
<dbReference type="PANTHER" id="PTHR19848:SF8">
    <property type="entry name" value="F-BOX AND WD REPEAT DOMAIN CONTAINING 7"/>
    <property type="match status" value="1"/>
</dbReference>
<organism evidence="5 6">
    <name type="scientific">Streptomyces phaeofaciens</name>
    <dbReference type="NCBI Taxonomy" id="68254"/>
    <lineage>
        <taxon>Bacteria</taxon>
        <taxon>Bacillati</taxon>
        <taxon>Actinomycetota</taxon>
        <taxon>Actinomycetes</taxon>
        <taxon>Kitasatosporales</taxon>
        <taxon>Streptomycetaceae</taxon>
        <taxon>Streptomyces</taxon>
    </lineage>
</organism>
<dbReference type="InterPro" id="IPR020472">
    <property type="entry name" value="WD40_PAC1"/>
</dbReference>
<proteinExistence type="predicted"/>
<dbReference type="Proteomes" id="UP000646776">
    <property type="component" value="Unassembled WGS sequence"/>
</dbReference>
<reference evidence="5" key="1">
    <citation type="journal article" date="2014" name="Int. J. Syst. Evol. Microbiol.">
        <title>Complete genome sequence of Corynebacterium casei LMG S-19264T (=DSM 44701T), isolated from a smear-ripened cheese.</title>
        <authorList>
            <consortium name="US DOE Joint Genome Institute (JGI-PGF)"/>
            <person name="Walter F."/>
            <person name="Albersmeier A."/>
            <person name="Kalinowski J."/>
            <person name="Ruckert C."/>
        </authorList>
    </citation>
    <scope>NUCLEOTIDE SEQUENCE</scope>
    <source>
        <strain evidence="5">JCM 4125</strain>
    </source>
</reference>
<name>A0A918HJE8_9ACTN</name>
<evidence type="ECO:0000256" key="3">
    <source>
        <dbReference type="PROSITE-ProRule" id="PRU00221"/>
    </source>
</evidence>
<feature type="repeat" description="WD" evidence="3">
    <location>
        <begin position="1144"/>
        <end position="1185"/>
    </location>
</feature>
<feature type="domain" description="Novel STAND NTPase 1" evidence="4">
    <location>
        <begin position="49"/>
        <end position="465"/>
    </location>
</feature>
<gene>
    <name evidence="5" type="ORF">GCM10010226_56710</name>
</gene>
<feature type="repeat" description="WD" evidence="3">
    <location>
        <begin position="1052"/>
        <end position="1085"/>
    </location>
</feature>
<keyword evidence="2" id="KW-0677">Repeat</keyword>
<dbReference type="PROSITE" id="PS50294">
    <property type="entry name" value="WD_REPEATS_REGION"/>
    <property type="match status" value="11"/>
</dbReference>
<protein>
    <recommendedName>
        <fullName evidence="4">Novel STAND NTPase 1 domain-containing protein</fullName>
    </recommendedName>
</protein>
<keyword evidence="1 3" id="KW-0853">WD repeat</keyword>